<accession>A0A7S7NK92</accession>
<evidence type="ECO:0000313" key="2">
    <source>
        <dbReference type="EMBL" id="QOY85095.1"/>
    </source>
</evidence>
<reference evidence="2 3" key="1">
    <citation type="submission" date="2020-10" db="EMBL/GenBank/DDBJ databases">
        <title>Complete genome sequence of Paludibaculum fermentans P105T, a facultatively anaerobic acidobacterium capable of dissimilatory Fe(III) reduction.</title>
        <authorList>
            <person name="Dedysh S.N."/>
            <person name="Beletsky A.V."/>
            <person name="Kulichevskaya I.S."/>
            <person name="Mardanov A.V."/>
            <person name="Ravin N.V."/>
        </authorList>
    </citation>
    <scope>NUCLEOTIDE SEQUENCE [LARGE SCALE GENOMIC DNA]</scope>
    <source>
        <strain evidence="2 3">P105</strain>
    </source>
</reference>
<protein>
    <submittedName>
        <fullName evidence="2">Glycosyltransferase</fullName>
    </submittedName>
</protein>
<dbReference type="InterPro" id="IPR001296">
    <property type="entry name" value="Glyco_trans_1"/>
</dbReference>
<proteinExistence type="predicted"/>
<dbReference type="GO" id="GO:0016757">
    <property type="term" value="F:glycosyltransferase activity"/>
    <property type="evidence" value="ECO:0007669"/>
    <property type="project" value="InterPro"/>
</dbReference>
<name>A0A7S7NK92_PALFE</name>
<dbReference type="CDD" id="cd03801">
    <property type="entry name" value="GT4_PimA-like"/>
    <property type="match status" value="1"/>
</dbReference>
<dbReference type="AlphaFoldDB" id="A0A7S7NK92"/>
<keyword evidence="3" id="KW-1185">Reference proteome</keyword>
<dbReference type="KEGG" id="pfer:IRI77_19855"/>
<dbReference type="PANTHER" id="PTHR45947">
    <property type="entry name" value="SULFOQUINOVOSYL TRANSFERASE SQD2"/>
    <property type="match status" value="1"/>
</dbReference>
<dbReference type="RefSeq" id="WP_194446765.1">
    <property type="nucleotide sequence ID" value="NZ_CP063849.1"/>
</dbReference>
<dbReference type="Gene3D" id="3.40.50.2000">
    <property type="entry name" value="Glycogen Phosphorylase B"/>
    <property type="match status" value="2"/>
</dbReference>
<dbReference type="Pfam" id="PF00534">
    <property type="entry name" value="Glycos_transf_1"/>
    <property type="match status" value="1"/>
</dbReference>
<dbReference type="SUPFAM" id="SSF53756">
    <property type="entry name" value="UDP-Glycosyltransferase/glycogen phosphorylase"/>
    <property type="match status" value="1"/>
</dbReference>
<evidence type="ECO:0000259" key="1">
    <source>
        <dbReference type="Pfam" id="PF00534"/>
    </source>
</evidence>
<evidence type="ECO:0000313" key="3">
    <source>
        <dbReference type="Proteomes" id="UP000593892"/>
    </source>
</evidence>
<gene>
    <name evidence="2" type="ORF">IRI77_19855</name>
</gene>
<feature type="domain" description="Glycosyl transferase family 1" evidence="1">
    <location>
        <begin position="196"/>
        <end position="353"/>
    </location>
</feature>
<dbReference type="EMBL" id="CP063849">
    <property type="protein sequence ID" value="QOY85095.1"/>
    <property type="molecule type" value="Genomic_DNA"/>
</dbReference>
<organism evidence="2 3">
    <name type="scientific">Paludibaculum fermentans</name>
    <dbReference type="NCBI Taxonomy" id="1473598"/>
    <lineage>
        <taxon>Bacteria</taxon>
        <taxon>Pseudomonadati</taxon>
        <taxon>Acidobacteriota</taxon>
        <taxon>Terriglobia</taxon>
        <taxon>Bryobacterales</taxon>
        <taxon>Bryobacteraceae</taxon>
        <taxon>Paludibaculum</taxon>
    </lineage>
</organism>
<dbReference type="InterPro" id="IPR050194">
    <property type="entry name" value="Glycosyltransferase_grp1"/>
</dbReference>
<dbReference type="Proteomes" id="UP000593892">
    <property type="component" value="Chromosome"/>
</dbReference>
<keyword evidence="2" id="KW-0808">Transferase</keyword>
<sequence>MGKRRLAVLWSTFGPYHVARLWALNRVFELSAIQLYDRESLRGWQGQVQPEGLPVRTVFPGVAEGGVARGVVAGVWRALSEARPEVVLVPGYSNAAALTAAVWAKRNGAAAVLMSDSTEVDRGREGWKESVKGAIVRALFAGGFVAGKRAAAYVRTLAGAGFKMCYRYDVVDNDFFASGCERIRRLGDRAGQGLPQDYFLYVGRLSKEKNLIRLLAAFARYRLGGGQWELVIVGGGPDAKSLHEGVEQSEVADAVHFLGPRPAADLLPCYAWAQCFVLPSMSEPWGLVVNEAMAAGLPVIVSDRCGCVDDLVEPGGNGWLFNPEDVQALTEQLWAVTQLSPEERAAMGQRSREIIAEFTPDHFAEEVSKLICAEKLGY</sequence>
<dbReference type="PANTHER" id="PTHR45947:SF3">
    <property type="entry name" value="SULFOQUINOVOSYL TRANSFERASE SQD2"/>
    <property type="match status" value="1"/>
</dbReference>